<comment type="caution">
    <text evidence="6">The sequence shown here is derived from an EMBL/GenBank/DDBJ whole genome shotgun (WGS) entry which is preliminary data.</text>
</comment>
<dbReference type="InterPro" id="IPR000055">
    <property type="entry name" value="Restrct_endonuc_typeI_TRD"/>
</dbReference>
<protein>
    <recommendedName>
        <fullName evidence="5">Type I restriction modification DNA specificity domain-containing protein</fullName>
    </recommendedName>
</protein>
<keyword evidence="3" id="KW-0238">DNA-binding</keyword>
<gene>
    <name evidence="6" type="ORF">GCM10022236_39320</name>
</gene>
<evidence type="ECO:0000256" key="3">
    <source>
        <dbReference type="ARBA" id="ARBA00023125"/>
    </source>
</evidence>
<evidence type="ECO:0000313" key="7">
    <source>
        <dbReference type="Proteomes" id="UP001501490"/>
    </source>
</evidence>
<dbReference type="PANTHER" id="PTHR43140">
    <property type="entry name" value="TYPE-1 RESTRICTION ENZYME ECOKI SPECIFICITY PROTEIN"/>
    <property type="match status" value="1"/>
</dbReference>
<dbReference type="InterPro" id="IPR044946">
    <property type="entry name" value="Restrct_endonuc_typeI_TRD_sf"/>
</dbReference>
<accession>A0ABP7AHX7</accession>
<comment type="subunit">
    <text evidence="4">The methyltransferase is composed of M and S polypeptides.</text>
</comment>
<evidence type="ECO:0000259" key="5">
    <source>
        <dbReference type="Pfam" id="PF01420"/>
    </source>
</evidence>
<dbReference type="Gene3D" id="3.90.220.20">
    <property type="entry name" value="DNA methylase specificity domains"/>
    <property type="match status" value="1"/>
</dbReference>
<keyword evidence="7" id="KW-1185">Reference proteome</keyword>
<comment type="similarity">
    <text evidence="1">Belongs to the type-I restriction system S methylase family.</text>
</comment>
<evidence type="ECO:0000256" key="2">
    <source>
        <dbReference type="ARBA" id="ARBA00022747"/>
    </source>
</evidence>
<name>A0ABP7AHX7_9ACTN</name>
<evidence type="ECO:0000256" key="1">
    <source>
        <dbReference type="ARBA" id="ARBA00010923"/>
    </source>
</evidence>
<sequence>MTITRLKWLLVERDSRAGNRWEERPLLSVSITWGVRRRDAVTSDIPKALDLSNYKTCEPGDLVINRMRAFQGALGIAPEAGLVSPDYSVLRPVNMVNRSWLAYVMRSGEFVSEMASVVRGIGGTESGNVRTPRLNVSELGQLTVDLPSLAEQVAIADFLDRETARIDTLIAKQQQLIETLRERRTSLVNSAVTTGLHKRPMRDSGDSMLGMVPVDWSIGLGWSSHRVP</sequence>
<evidence type="ECO:0000313" key="6">
    <source>
        <dbReference type="EMBL" id="GAA3632913.1"/>
    </source>
</evidence>
<dbReference type="PANTHER" id="PTHR43140:SF1">
    <property type="entry name" value="TYPE I RESTRICTION ENZYME ECOKI SPECIFICITY SUBUNIT"/>
    <property type="match status" value="1"/>
</dbReference>
<reference evidence="7" key="1">
    <citation type="journal article" date="2019" name="Int. J. Syst. Evol. Microbiol.">
        <title>The Global Catalogue of Microorganisms (GCM) 10K type strain sequencing project: providing services to taxonomists for standard genome sequencing and annotation.</title>
        <authorList>
            <consortium name="The Broad Institute Genomics Platform"/>
            <consortium name="The Broad Institute Genome Sequencing Center for Infectious Disease"/>
            <person name="Wu L."/>
            <person name="Ma J."/>
        </authorList>
    </citation>
    <scope>NUCLEOTIDE SEQUENCE [LARGE SCALE GENOMIC DNA]</scope>
    <source>
        <strain evidence="7">JCM 16929</strain>
    </source>
</reference>
<feature type="domain" description="Type I restriction modification DNA specificity" evidence="5">
    <location>
        <begin position="126"/>
        <end position="178"/>
    </location>
</feature>
<proteinExistence type="inferred from homology"/>
<dbReference type="Proteomes" id="UP001501490">
    <property type="component" value="Unassembled WGS sequence"/>
</dbReference>
<organism evidence="6 7">
    <name type="scientific">Microlunatus ginsengisoli</name>
    <dbReference type="NCBI Taxonomy" id="363863"/>
    <lineage>
        <taxon>Bacteria</taxon>
        <taxon>Bacillati</taxon>
        <taxon>Actinomycetota</taxon>
        <taxon>Actinomycetes</taxon>
        <taxon>Propionibacteriales</taxon>
        <taxon>Propionibacteriaceae</taxon>
        <taxon>Microlunatus</taxon>
    </lineage>
</organism>
<evidence type="ECO:0000256" key="4">
    <source>
        <dbReference type="ARBA" id="ARBA00038652"/>
    </source>
</evidence>
<dbReference type="EMBL" id="BAABAB010000031">
    <property type="protein sequence ID" value="GAA3632913.1"/>
    <property type="molecule type" value="Genomic_DNA"/>
</dbReference>
<dbReference type="SUPFAM" id="SSF116734">
    <property type="entry name" value="DNA methylase specificity domain"/>
    <property type="match status" value="1"/>
</dbReference>
<dbReference type="InterPro" id="IPR051212">
    <property type="entry name" value="Type-I_RE_S_subunit"/>
</dbReference>
<dbReference type="Pfam" id="PF01420">
    <property type="entry name" value="Methylase_S"/>
    <property type="match status" value="1"/>
</dbReference>
<keyword evidence="2" id="KW-0680">Restriction system</keyword>